<evidence type="ECO:0000313" key="3">
    <source>
        <dbReference type="EMBL" id="HIX72002.1"/>
    </source>
</evidence>
<evidence type="ECO:0000259" key="1">
    <source>
        <dbReference type="Pfam" id="PF02625"/>
    </source>
</evidence>
<evidence type="ECO:0000259" key="2">
    <source>
        <dbReference type="Pfam" id="PF13478"/>
    </source>
</evidence>
<accession>A0A9D1X394</accession>
<organism evidence="3 4">
    <name type="scientific">Candidatus Anaerobutyricum stercoripullorum</name>
    <dbReference type="NCBI Taxonomy" id="2838456"/>
    <lineage>
        <taxon>Bacteria</taxon>
        <taxon>Bacillati</taxon>
        <taxon>Bacillota</taxon>
        <taxon>Clostridia</taxon>
        <taxon>Lachnospirales</taxon>
        <taxon>Lachnospiraceae</taxon>
        <taxon>Anaerobutyricum</taxon>
    </lineage>
</organism>
<proteinExistence type="predicted"/>
<sequence length="336" mass="36642">MVRDCYKEMARLLRAGEICGMATVIKKERSTEKAVFEKHIFGEKDTSFSLLPVMEETKEEIRIWEPAGRKSRLFILGGGHIARALCAFAAGTGFTPWVLDERKEFANAERFPEAERVICAPFMEALSQIAVTPEDYVVIVTRGHSSDGDCLKYLLGRELPGYLGMIGSRRRVQAQFALFEKEGIPRKRLDFVHTPIGLSIGAVTPEEIAISILAELILVKRTDRREHVVQTDLEQSIMEEIASCAGPATVATIVRAAGSTPRKEGAKMLVFPDGTIRGTIGGGLCESEVIRRAAAMAGTGSSCLFHFAMDADAAARDGMACGGTLDILIEDLDAEC</sequence>
<reference evidence="3" key="2">
    <citation type="submission" date="2021-04" db="EMBL/GenBank/DDBJ databases">
        <authorList>
            <person name="Gilroy R."/>
        </authorList>
    </citation>
    <scope>NUCLEOTIDE SEQUENCE</scope>
    <source>
        <strain evidence="3">ChiSxjej3B15-1167</strain>
    </source>
</reference>
<gene>
    <name evidence="3" type="ORF">H9849_03160</name>
</gene>
<dbReference type="AlphaFoldDB" id="A0A9D1X394"/>
<protein>
    <submittedName>
        <fullName evidence="3">XdhC family protein</fullName>
    </submittedName>
</protein>
<dbReference type="EMBL" id="DXEQ01000093">
    <property type="protein sequence ID" value="HIX72002.1"/>
    <property type="molecule type" value="Genomic_DNA"/>
</dbReference>
<feature type="domain" description="XdhC Rossmann" evidence="2">
    <location>
        <begin position="73"/>
        <end position="216"/>
    </location>
</feature>
<dbReference type="Pfam" id="PF13478">
    <property type="entry name" value="XdhC_C"/>
    <property type="match status" value="1"/>
</dbReference>
<evidence type="ECO:0000313" key="4">
    <source>
        <dbReference type="Proteomes" id="UP000886805"/>
    </source>
</evidence>
<dbReference type="PANTHER" id="PTHR30388">
    <property type="entry name" value="ALDEHYDE OXIDOREDUCTASE MOLYBDENUM COFACTOR ASSEMBLY PROTEIN"/>
    <property type="match status" value="1"/>
</dbReference>
<reference evidence="3" key="1">
    <citation type="journal article" date="2021" name="PeerJ">
        <title>Extensive microbial diversity within the chicken gut microbiome revealed by metagenomics and culture.</title>
        <authorList>
            <person name="Gilroy R."/>
            <person name="Ravi A."/>
            <person name="Getino M."/>
            <person name="Pursley I."/>
            <person name="Horton D.L."/>
            <person name="Alikhan N.F."/>
            <person name="Baker D."/>
            <person name="Gharbi K."/>
            <person name="Hall N."/>
            <person name="Watson M."/>
            <person name="Adriaenssens E.M."/>
            <person name="Foster-Nyarko E."/>
            <person name="Jarju S."/>
            <person name="Secka A."/>
            <person name="Antonio M."/>
            <person name="Oren A."/>
            <person name="Chaudhuri R.R."/>
            <person name="La Ragione R."/>
            <person name="Hildebrand F."/>
            <person name="Pallen M.J."/>
        </authorList>
    </citation>
    <scope>NUCLEOTIDE SEQUENCE</scope>
    <source>
        <strain evidence="3">ChiSxjej3B15-1167</strain>
    </source>
</reference>
<name>A0A9D1X394_9FIRM</name>
<feature type="domain" description="XdhC- CoxI" evidence="1">
    <location>
        <begin position="247"/>
        <end position="307"/>
    </location>
</feature>
<comment type="caution">
    <text evidence="3">The sequence shown here is derived from an EMBL/GenBank/DDBJ whole genome shotgun (WGS) entry which is preliminary data.</text>
</comment>
<dbReference type="InterPro" id="IPR052698">
    <property type="entry name" value="MoCofactor_Util/Proc"/>
</dbReference>
<dbReference type="PANTHER" id="PTHR30388:SF6">
    <property type="entry name" value="XANTHINE DEHYDROGENASE SUBUNIT A-RELATED"/>
    <property type="match status" value="1"/>
</dbReference>
<dbReference type="Pfam" id="PF02625">
    <property type="entry name" value="XdhC_CoxI"/>
    <property type="match status" value="1"/>
</dbReference>
<dbReference type="Gene3D" id="3.40.50.720">
    <property type="entry name" value="NAD(P)-binding Rossmann-like Domain"/>
    <property type="match status" value="1"/>
</dbReference>
<dbReference type="InterPro" id="IPR027051">
    <property type="entry name" value="XdhC_Rossmann_dom"/>
</dbReference>
<dbReference type="Proteomes" id="UP000886805">
    <property type="component" value="Unassembled WGS sequence"/>
</dbReference>
<dbReference type="InterPro" id="IPR003777">
    <property type="entry name" value="XdhC_CoxI"/>
</dbReference>